<evidence type="ECO:0000313" key="2">
    <source>
        <dbReference type="Proteomes" id="UP000294678"/>
    </source>
</evidence>
<evidence type="ECO:0000313" key="1">
    <source>
        <dbReference type="EMBL" id="TDT72218.1"/>
    </source>
</evidence>
<name>A0AA46I6T5_9FUSO</name>
<protein>
    <submittedName>
        <fullName evidence="1">Uncharacterized protein</fullName>
    </submittedName>
</protein>
<dbReference type="EMBL" id="SOBG01000001">
    <property type="protein sequence ID" value="TDT72218.1"/>
    <property type="molecule type" value="Genomic_DNA"/>
</dbReference>
<sequence>MTLLFEFYDEMVILPDDWEKIKELLTEEFEELDFDELETTEELLDFLDENHIDYEIIER</sequence>
<dbReference type="AlphaFoldDB" id="A0AA46I6T5"/>
<accession>A0AA46I6T5</accession>
<dbReference type="Proteomes" id="UP000294678">
    <property type="component" value="Unassembled WGS sequence"/>
</dbReference>
<organism evidence="1 2">
    <name type="scientific">Hypnocyclicus thermotrophus</name>
    <dbReference type="NCBI Taxonomy" id="1627895"/>
    <lineage>
        <taxon>Bacteria</taxon>
        <taxon>Fusobacteriati</taxon>
        <taxon>Fusobacteriota</taxon>
        <taxon>Fusobacteriia</taxon>
        <taxon>Fusobacteriales</taxon>
        <taxon>Fusobacteriaceae</taxon>
        <taxon>Hypnocyclicus</taxon>
    </lineage>
</organism>
<dbReference type="RefSeq" id="WP_134111750.1">
    <property type="nucleotide sequence ID" value="NZ_SOBG01000001.1"/>
</dbReference>
<comment type="caution">
    <text evidence="1">The sequence shown here is derived from an EMBL/GenBank/DDBJ whole genome shotgun (WGS) entry which is preliminary data.</text>
</comment>
<gene>
    <name evidence="1" type="ORF">EV215_0005</name>
</gene>
<proteinExistence type="predicted"/>
<reference evidence="1 2" key="1">
    <citation type="submission" date="2019-03" db="EMBL/GenBank/DDBJ databases">
        <title>Genomic Encyclopedia of Type Strains, Phase IV (KMG-IV): sequencing the most valuable type-strain genomes for metagenomic binning, comparative biology and taxonomic classification.</title>
        <authorList>
            <person name="Goeker M."/>
        </authorList>
    </citation>
    <scope>NUCLEOTIDE SEQUENCE [LARGE SCALE GENOMIC DNA]</scope>
    <source>
        <strain evidence="1 2">DSM 100055</strain>
    </source>
</reference>
<keyword evidence="2" id="KW-1185">Reference proteome</keyword>